<accession>A0ABS6TKT8</accession>
<evidence type="ECO:0000313" key="3">
    <source>
        <dbReference type="Proteomes" id="UP000735541"/>
    </source>
</evidence>
<name>A0ABS6TKT8_STRHA</name>
<proteinExistence type="predicted"/>
<comment type="caution">
    <text evidence="2">The sequence shown here is derived from an EMBL/GenBank/DDBJ whole genome shotgun (WGS) entry which is preliminary data.</text>
</comment>
<keyword evidence="1" id="KW-0732">Signal</keyword>
<evidence type="ECO:0008006" key="4">
    <source>
        <dbReference type="Google" id="ProtNLM"/>
    </source>
</evidence>
<sequence>MAAFLLALPVLAAAGLVLGAGEATAAALCPGRLVKTVTFSTGSLQVYKSRAYACAVTVAKKPGARREMKVSLQPRGGRAVVDQGKFTTRAGPVRVHALNRCVRASGSVGGSAGSTGWIGC</sequence>
<gene>
    <name evidence="2" type="ORF">STHAL_04915</name>
</gene>
<dbReference type="Proteomes" id="UP000735541">
    <property type="component" value="Unassembled WGS sequence"/>
</dbReference>
<evidence type="ECO:0000313" key="2">
    <source>
        <dbReference type="EMBL" id="MBV7668839.1"/>
    </source>
</evidence>
<organism evidence="2 3">
    <name type="scientific">Streptomyces halstedii</name>
    <dbReference type="NCBI Taxonomy" id="1944"/>
    <lineage>
        <taxon>Bacteria</taxon>
        <taxon>Bacillati</taxon>
        <taxon>Actinomycetota</taxon>
        <taxon>Actinomycetes</taxon>
        <taxon>Kitasatosporales</taxon>
        <taxon>Streptomycetaceae</taxon>
        <taxon>Streptomyces</taxon>
    </lineage>
</organism>
<feature type="chain" id="PRO_5047527476" description="Secreted protein" evidence="1">
    <location>
        <begin position="26"/>
        <end position="120"/>
    </location>
</feature>
<reference evidence="2 3" key="1">
    <citation type="submission" date="2021-07" db="EMBL/GenBank/DDBJ databases">
        <title>Sequencing Streptomyces halstedii LGO-A4 genome an citrus endophytic actinomycete.</title>
        <authorList>
            <person name="Samborskyy M."/>
            <person name="Scott N."/>
            <person name="Deglau R."/>
            <person name="Dickens S."/>
            <person name="Oliveira L.G."/>
        </authorList>
    </citation>
    <scope>NUCLEOTIDE SEQUENCE [LARGE SCALE GENOMIC DNA]</scope>
    <source>
        <strain evidence="2 3">LGO-A4</strain>
    </source>
</reference>
<feature type="signal peptide" evidence="1">
    <location>
        <begin position="1"/>
        <end position="25"/>
    </location>
</feature>
<evidence type="ECO:0000256" key="1">
    <source>
        <dbReference type="SAM" id="SignalP"/>
    </source>
</evidence>
<dbReference type="EMBL" id="JAHUVW010000001">
    <property type="protein sequence ID" value="MBV7668839.1"/>
    <property type="molecule type" value="Genomic_DNA"/>
</dbReference>
<protein>
    <recommendedName>
        <fullName evidence="4">Secreted protein</fullName>
    </recommendedName>
</protein>
<keyword evidence="3" id="KW-1185">Reference proteome</keyword>